<feature type="compositionally biased region" description="Basic and acidic residues" evidence="1">
    <location>
        <begin position="548"/>
        <end position="567"/>
    </location>
</feature>
<name>A0A653BVP4_CALMS</name>
<sequence>MPSAPPATRDKDVVQIYGCDSCWTKYSTKTDPCSCSEWEEDQRLQGDFEFGEPQSKTCCNSQIAEINERLDKICAKIEFYERYFGQADNQEEDIQKVCSECCESSPEPPKIIQKCEPTCESVSKIKAKDGKLPATTSLPSAKPQVEETSKSAGANIQSVNKAKAKAEETKQGEDKSRSSVDLSSKEKAERDICRYCCSRSSLKGIPSACVQQCKGKLNPCEEKLKRDPVQAEKCMKSSQNVTQAPKPPIPQCKGNQPVKCLSTTESKCKKSCKFLDENEKTEDPGSKKASGESVCCKCTSKSQTNVVKPIIKTGSGKCEGRCSYQILEQQPSQQEVESQKGTSQSFVQYRTPPSKSSRICIKCCEGSLQKTKTQPQMPDRTCYKCLANAIERSHAALVDNGDIICAKCCKPFSQKKEEEHRVKAQEVCKRCCSESTSQKQMNEKSIDSVKDDSKTAEDETAESPSPQRRKCAKCNKEYVMETARKIHSDLKEGLCDTCCLEIILSRLTLRVEPDGGAGPDTSQISPDNRRSSTGGKEGMKADSTSRLQTEKPETEKGDKRLVDKEEQSDLEIEEPKKKKKSFLRRKKSDKGIENEDKNPNMDK</sequence>
<keyword evidence="3" id="KW-1185">Reference proteome</keyword>
<feature type="compositionally biased region" description="Basic residues" evidence="1">
    <location>
        <begin position="577"/>
        <end position="588"/>
    </location>
</feature>
<dbReference type="OrthoDB" id="6765470at2759"/>
<feature type="compositionally biased region" description="Basic and acidic residues" evidence="1">
    <location>
        <begin position="442"/>
        <end position="457"/>
    </location>
</feature>
<feature type="region of interest" description="Disordered" evidence="1">
    <location>
        <begin position="511"/>
        <end position="603"/>
    </location>
</feature>
<evidence type="ECO:0000313" key="3">
    <source>
        <dbReference type="Proteomes" id="UP000410492"/>
    </source>
</evidence>
<feature type="region of interest" description="Disordered" evidence="1">
    <location>
        <begin position="130"/>
        <end position="189"/>
    </location>
</feature>
<feature type="compositionally biased region" description="Basic and acidic residues" evidence="1">
    <location>
        <begin position="164"/>
        <end position="189"/>
    </location>
</feature>
<feature type="compositionally biased region" description="Polar residues" evidence="1">
    <location>
        <begin position="520"/>
        <end position="534"/>
    </location>
</feature>
<accession>A0A653BVP4</accession>
<feature type="region of interest" description="Disordered" evidence="1">
    <location>
        <begin position="442"/>
        <end position="467"/>
    </location>
</feature>
<feature type="compositionally biased region" description="Polar residues" evidence="1">
    <location>
        <begin position="150"/>
        <end position="160"/>
    </location>
</feature>
<dbReference type="Proteomes" id="UP000410492">
    <property type="component" value="Unassembled WGS sequence"/>
</dbReference>
<gene>
    <name evidence="2" type="ORF">CALMAC_LOCUS4101</name>
</gene>
<protein>
    <submittedName>
        <fullName evidence="2">Uncharacterized protein</fullName>
    </submittedName>
</protein>
<feature type="compositionally biased region" description="Basic and acidic residues" evidence="1">
    <location>
        <begin position="589"/>
        <end position="603"/>
    </location>
</feature>
<reference evidence="2 3" key="1">
    <citation type="submission" date="2019-01" db="EMBL/GenBank/DDBJ databases">
        <authorList>
            <person name="Sayadi A."/>
        </authorList>
    </citation>
    <scope>NUCLEOTIDE SEQUENCE [LARGE SCALE GENOMIC DNA]</scope>
</reference>
<proteinExistence type="predicted"/>
<dbReference type="EMBL" id="CAACVG010005850">
    <property type="protein sequence ID" value="VEN39643.1"/>
    <property type="molecule type" value="Genomic_DNA"/>
</dbReference>
<organism evidence="2 3">
    <name type="scientific">Callosobruchus maculatus</name>
    <name type="common">Southern cowpea weevil</name>
    <name type="synonym">Pulse bruchid</name>
    <dbReference type="NCBI Taxonomy" id="64391"/>
    <lineage>
        <taxon>Eukaryota</taxon>
        <taxon>Metazoa</taxon>
        <taxon>Ecdysozoa</taxon>
        <taxon>Arthropoda</taxon>
        <taxon>Hexapoda</taxon>
        <taxon>Insecta</taxon>
        <taxon>Pterygota</taxon>
        <taxon>Neoptera</taxon>
        <taxon>Endopterygota</taxon>
        <taxon>Coleoptera</taxon>
        <taxon>Polyphaga</taxon>
        <taxon>Cucujiformia</taxon>
        <taxon>Chrysomeloidea</taxon>
        <taxon>Chrysomelidae</taxon>
        <taxon>Bruchinae</taxon>
        <taxon>Bruchini</taxon>
        <taxon>Callosobruchus</taxon>
    </lineage>
</organism>
<evidence type="ECO:0000256" key="1">
    <source>
        <dbReference type="SAM" id="MobiDB-lite"/>
    </source>
</evidence>
<evidence type="ECO:0000313" key="2">
    <source>
        <dbReference type="EMBL" id="VEN39643.1"/>
    </source>
</evidence>
<dbReference type="AlphaFoldDB" id="A0A653BVP4"/>